<accession>A0A7Z7IN15</accession>
<protein>
    <recommendedName>
        <fullName evidence="3">DUF4190 domain-containing protein</fullName>
    </recommendedName>
</protein>
<evidence type="ECO:0000259" key="3">
    <source>
        <dbReference type="Pfam" id="PF13828"/>
    </source>
</evidence>
<dbReference type="Pfam" id="PF13828">
    <property type="entry name" value="DUF4190"/>
    <property type="match status" value="1"/>
</dbReference>
<keyword evidence="2" id="KW-0472">Membrane</keyword>
<dbReference type="EMBL" id="OCTY01000002">
    <property type="protein sequence ID" value="SOJ56615.1"/>
    <property type="molecule type" value="Genomic_DNA"/>
</dbReference>
<feature type="compositionally biased region" description="Pro residues" evidence="1">
    <location>
        <begin position="29"/>
        <end position="62"/>
    </location>
</feature>
<name>A0A7Z7IN15_9MYCO</name>
<feature type="transmembrane region" description="Helical" evidence="2">
    <location>
        <begin position="157"/>
        <end position="180"/>
    </location>
</feature>
<organism evidence="4 5">
    <name type="scientific">Mycobacterium simulans</name>
    <dbReference type="NCBI Taxonomy" id="627089"/>
    <lineage>
        <taxon>Bacteria</taxon>
        <taxon>Bacillati</taxon>
        <taxon>Actinomycetota</taxon>
        <taxon>Actinomycetes</taxon>
        <taxon>Mycobacteriales</taxon>
        <taxon>Mycobacteriaceae</taxon>
        <taxon>Mycobacterium</taxon>
    </lineage>
</organism>
<proteinExistence type="predicted"/>
<dbReference type="InterPro" id="IPR025241">
    <property type="entry name" value="DUF4190"/>
</dbReference>
<comment type="caution">
    <text evidence="4">The sequence shown here is derived from an EMBL/GenBank/DDBJ whole genome shotgun (WGS) entry which is preliminary data.</text>
</comment>
<feature type="region of interest" description="Disordered" evidence="1">
    <location>
        <begin position="1"/>
        <end position="65"/>
    </location>
</feature>
<gene>
    <name evidence="4" type="ORF">MSIMFB_04092</name>
</gene>
<sequence>MTAPGGSYDESAHGAHEGAAWASPAGEQPYPPPAYQPPGYPPSYPADPAAGYPPPGYQPPYGGPQYGAQYPPMPPPYGGFPPGPPGPPGFGPSYPGGYYPDYLGGYGTMQTGTNALAIASLVTSIVGVLSCGIASIVAIVLGAVALNQVKQTREDGYGLAVAGIVISVATLLVFLIIALFTL</sequence>
<feature type="domain" description="DUF4190" evidence="3">
    <location>
        <begin position="116"/>
        <end position="176"/>
    </location>
</feature>
<dbReference type="RefSeq" id="WP_186244209.1">
    <property type="nucleotide sequence ID" value="NZ_OCTY01000002.1"/>
</dbReference>
<evidence type="ECO:0000313" key="5">
    <source>
        <dbReference type="Proteomes" id="UP000554965"/>
    </source>
</evidence>
<evidence type="ECO:0000313" key="4">
    <source>
        <dbReference type="EMBL" id="SOJ56615.1"/>
    </source>
</evidence>
<feature type="transmembrane region" description="Helical" evidence="2">
    <location>
        <begin position="115"/>
        <end position="145"/>
    </location>
</feature>
<evidence type="ECO:0000256" key="1">
    <source>
        <dbReference type="SAM" id="MobiDB-lite"/>
    </source>
</evidence>
<evidence type="ECO:0000256" key="2">
    <source>
        <dbReference type="SAM" id="Phobius"/>
    </source>
</evidence>
<reference evidence="4 5" key="1">
    <citation type="submission" date="2017-10" db="EMBL/GenBank/DDBJ databases">
        <authorList>
            <consortium name="Urmite Genomes"/>
        </authorList>
    </citation>
    <scope>NUCLEOTIDE SEQUENCE [LARGE SCALE GENOMIC DNA]</scope>
    <source>
        <strain evidence="4 5">FB-527</strain>
    </source>
</reference>
<keyword evidence="2" id="KW-1133">Transmembrane helix</keyword>
<dbReference type="AlphaFoldDB" id="A0A7Z7IN15"/>
<keyword evidence="5" id="KW-1185">Reference proteome</keyword>
<keyword evidence="2" id="KW-0812">Transmembrane</keyword>
<dbReference type="Proteomes" id="UP000554965">
    <property type="component" value="Unassembled WGS sequence"/>
</dbReference>